<sequence>MKKLLMIIFCAMLVACSSGVGVDELAAKMPNNDRTFVVRIPAASNSVSNAMVVGMIKTSGTPSASNLINVLSVDNANIGIAGNSQMINKATVLYALQNAQKIGNNIVLYMMGDSESDKADLEKAANSKNIKFHYFVTTK</sequence>
<feature type="signal peptide" evidence="1">
    <location>
        <begin position="1"/>
        <end position="22"/>
    </location>
</feature>
<dbReference type="Proteomes" id="UP001206350">
    <property type="component" value="Unassembled WGS sequence"/>
</dbReference>
<proteinExistence type="predicted"/>
<evidence type="ECO:0008006" key="4">
    <source>
        <dbReference type="Google" id="ProtNLM"/>
    </source>
</evidence>
<accession>A0AAW5L926</accession>
<comment type="caution">
    <text evidence="2">The sequence shown here is derived from an EMBL/GenBank/DDBJ whole genome shotgun (WGS) entry which is preliminary data.</text>
</comment>
<evidence type="ECO:0000313" key="3">
    <source>
        <dbReference type="Proteomes" id="UP001206350"/>
    </source>
</evidence>
<name>A0AAW5L926_9PAST</name>
<dbReference type="AlphaFoldDB" id="A0AAW5L926"/>
<keyword evidence="3" id="KW-1185">Reference proteome</keyword>
<reference evidence="2 3" key="1">
    <citation type="journal article" date="2022" name="Microbiol. Spectr.">
        <title>Microbiota of the Pregnant Mouse: Characterization of the Bacterial Communities in the Oral Cavity, Lung, Intestine, and Vagina through Culture and DNA Sequencing.</title>
        <authorList>
            <person name="Greenberg J.M."/>
            <person name="Romero R."/>
            <person name="Winters A.D."/>
            <person name="Galaz J."/>
            <person name="Garcia-Flores V."/>
            <person name="Arenas-Hernandez M."/>
            <person name="Panzer J."/>
            <person name="Shaffer Z."/>
            <person name="Kracht D.J."/>
            <person name="Gomez-Lopez N."/>
            <person name="Theis K.R."/>
        </authorList>
    </citation>
    <scope>NUCLEOTIDE SEQUENCE [LARGE SCALE GENOMIC DNA]</scope>
    <source>
        <strain evidence="2 3">MAC-C1-H1</strain>
    </source>
</reference>
<gene>
    <name evidence="2" type="ORF">MUU45_001896</name>
</gene>
<dbReference type="EMBL" id="JALJCU010000003">
    <property type="protein sequence ID" value="MCQ9120272.1"/>
    <property type="molecule type" value="Genomic_DNA"/>
</dbReference>
<evidence type="ECO:0000256" key="1">
    <source>
        <dbReference type="SAM" id="SignalP"/>
    </source>
</evidence>
<dbReference type="PROSITE" id="PS51257">
    <property type="entry name" value="PROKAR_LIPOPROTEIN"/>
    <property type="match status" value="1"/>
</dbReference>
<organism evidence="2 3">
    <name type="scientific">Rodentibacter pneumotropicus</name>
    <dbReference type="NCBI Taxonomy" id="758"/>
    <lineage>
        <taxon>Bacteria</taxon>
        <taxon>Pseudomonadati</taxon>
        <taxon>Pseudomonadota</taxon>
        <taxon>Gammaproteobacteria</taxon>
        <taxon>Pasteurellales</taxon>
        <taxon>Pasteurellaceae</taxon>
        <taxon>Rodentibacter</taxon>
    </lineage>
</organism>
<keyword evidence="1" id="KW-0732">Signal</keyword>
<evidence type="ECO:0000313" key="2">
    <source>
        <dbReference type="EMBL" id="MCQ9120272.1"/>
    </source>
</evidence>
<feature type="chain" id="PRO_5043857097" description="Lipoprotein" evidence="1">
    <location>
        <begin position="23"/>
        <end position="139"/>
    </location>
</feature>
<protein>
    <recommendedName>
        <fullName evidence="4">Lipoprotein</fullName>
    </recommendedName>
</protein>